<dbReference type="AlphaFoldDB" id="A0A0K2TGA4"/>
<dbReference type="Pfam" id="PF10249">
    <property type="entry name" value="NDUFB10"/>
    <property type="match status" value="1"/>
</dbReference>
<dbReference type="EMBL" id="HACA01007135">
    <property type="protein sequence ID" value="CDW24496.1"/>
    <property type="molecule type" value="Transcribed_RNA"/>
</dbReference>
<evidence type="ECO:0000256" key="6">
    <source>
        <dbReference type="ARBA" id="ARBA00022792"/>
    </source>
</evidence>
<evidence type="ECO:0000256" key="2">
    <source>
        <dbReference type="ARBA" id="ARBA00008317"/>
    </source>
</evidence>
<feature type="non-terminal residue" evidence="10">
    <location>
        <position position="1"/>
    </location>
</feature>
<evidence type="ECO:0000256" key="4">
    <source>
        <dbReference type="ARBA" id="ARBA00022448"/>
    </source>
</evidence>
<comment type="similarity">
    <text evidence="2">Belongs to the complex I NDUFB10 subunit family.</text>
</comment>
<sequence length="194" mass="23367">YFLICPFSCIYYCIHQSSHPKLLKGHYYIIMPDSYLDHFLDSLSQVVTGPVVWFHDKVATPYRKNYPWYHRQYRRVPGIENCYTDDWVCREEANAQFRRDKLVEKYIVQLLASRFETCTIEEGFEGKKAKTDPNAKCHDLWKNWCNANLNFYIKYGDMKHNFKAEEALMKQKHRMIWERRNGPIEDNGEQYLTN</sequence>
<protein>
    <recommendedName>
        <fullName evidence="3">NADH dehydrogenase [ubiquinone] 1 beta subcomplex subunit 10</fullName>
    </recommendedName>
</protein>
<evidence type="ECO:0000256" key="9">
    <source>
        <dbReference type="ARBA" id="ARBA00023136"/>
    </source>
</evidence>
<keyword evidence="7" id="KW-0249">Electron transport</keyword>
<keyword evidence="5" id="KW-0679">Respiratory chain</keyword>
<dbReference type="GO" id="GO:0005743">
    <property type="term" value="C:mitochondrial inner membrane"/>
    <property type="evidence" value="ECO:0007669"/>
    <property type="project" value="UniProtKB-SubCell"/>
</dbReference>
<evidence type="ECO:0000256" key="7">
    <source>
        <dbReference type="ARBA" id="ARBA00022982"/>
    </source>
</evidence>
<keyword evidence="9" id="KW-0472">Membrane</keyword>
<dbReference type="PANTHER" id="PTHR13094:SF1">
    <property type="entry name" value="NADH DEHYDROGENASE [UBIQUINONE] 1 BETA SUBCOMPLEX SUBUNIT 10"/>
    <property type="match status" value="1"/>
</dbReference>
<keyword evidence="8" id="KW-0496">Mitochondrion</keyword>
<evidence type="ECO:0000256" key="3">
    <source>
        <dbReference type="ARBA" id="ARBA00014109"/>
    </source>
</evidence>
<evidence type="ECO:0000256" key="1">
    <source>
        <dbReference type="ARBA" id="ARBA00004443"/>
    </source>
</evidence>
<keyword evidence="4" id="KW-0813">Transport</keyword>
<keyword evidence="10" id="KW-0830">Ubiquinone</keyword>
<dbReference type="GO" id="GO:0045271">
    <property type="term" value="C:respiratory chain complex I"/>
    <property type="evidence" value="ECO:0007669"/>
    <property type="project" value="UniProtKB-ARBA"/>
</dbReference>
<evidence type="ECO:0000313" key="10">
    <source>
        <dbReference type="EMBL" id="CDW24496.1"/>
    </source>
</evidence>
<dbReference type="InterPro" id="IPR039993">
    <property type="entry name" value="NDUFB10"/>
</dbReference>
<name>A0A0K2TGA4_LEPSM</name>
<keyword evidence="6" id="KW-0999">Mitochondrion inner membrane</keyword>
<evidence type="ECO:0000256" key="8">
    <source>
        <dbReference type="ARBA" id="ARBA00023128"/>
    </source>
</evidence>
<accession>A0A0K2TGA4</accession>
<dbReference type="PANTHER" id="PTHR13094">
    <property type="entry name" value="NADH-UBIQUINONE OXIDOREDUCTASE PDSW SUBUNIT"/>
    <property type="match status" value="1"/>
</dbReference>
<organism evidence="10">
    <name type="scientific">Lepeophtheirus salmonis</name>
    <name type="common">Salmon louse</name>
    <name type="synonym">Caligus salmonis</name>
    <dbReference type="NCBI Taxonomy" id="72036"/>
    <lineage>
        <taxon>Eukaryota</taxon>
        <taxon>Metazoa</taxon>
        <taxon>Ecdysozoa</taxon>
        <taxon>Arthropoda</taxon>
        <taxon>Crustacea</taxon>
        <taxon>Multicrustacea</taxon>
        <taxon>Hexanauplia</taxon>
        <taxon>Copepoda</taxon>
        <taxon>Siphonostomatoida</taxon>
        <taxon>Caligidae</taxon>
        <taxon>Lepeophtheirus</taxon>
    </lineage>
</organism>
<reference evidence="10" key="1">
    <citation type="submission" date="2014-05" db="EMBL/GenBank/DDBJ databases">
        <authorList>
            <person name="Chronopoulou M."/>
        </authorList>
    </citation>
    <scope>NUCLEOTIDE SEQUENCE</scope>
    <source>
        <tissue evidence="10">Whole organism</tissue>
    </source>
</reference>
<dbReference type="InterPro" id="IPR019377">
    <property type="entry name" value="NADH_UbQ_OxRdtase_su10"/>
</dbReference>
<comment type="subcellular location">
    <subcellularLocation>
        <location evidence="1">Mitochondrion inner membrane</location>
        <topology evidence="1">Peripheral membrane protein</topology>
        <orientation evidence="1">Matrix side</orientation>
    </subcellularLocation>
</comment>
<dbReference type="OrthoDB" id="6017729at2759"/>
<proteinExistence type="inferred from homology"/>
<evidence type="ECO:0000256" key="5">
    <source>
        <dbReference type="ARBA" id="ARBA00022660"/>
    </source>
</evidence>